<dbReference type="NCBIfam" id="TIGR03696">
    <property type="entry name" value="Rhs_assc_core"/>
    <property type="match status" value="1"/>
</dbReference>
<dbReference type="RefSeq" id="WP_314005564.1">
    <property type="nucleotide sequence ID" value="NZ_JASJOT010000059.1"/>
</dbReference>
<dbReference type="Proteomes" id="UP001228581">
    <property type="component" value="Unassembled WGS sequence"/>
</dbReference>
<gene>
    <name evidence="1" type="ORF">QNI19_38015</name>
</gene>
<comment type="caution">
    <text evidence="1">The sequence shown here is derived from an EMBL/GenBank/DDBJ whole genome shotgun (WGS) entry which is preliminary data.</text>
</comment>
<name>A0ABT7CYH8_9BACT</name>
<dbReference type="PANTHER" id="PTHR32305:SF15">
    <property type="entry name" value="PROTEIN RHSA-RELATED"/>
    <property type="match status" value="1"/>
</dbReference>
<protein>
    <submittedName>
        <fullName evidence="1">RHS repeat-associated core domain-containing protein</fullName>
    </submittedName>
</protein>
<dbReference type="InterPro" id="IPR022385">
    <property type="entry name" value="Rhs_assc_core"/>
</dbReference>
<dbReference type="PANTHER" id="PTHR32305">
    <property type="match status" value="1"/>
</dbReference>
<evidence type="ECO:0000313" key="2">
    <source>
        <dbReference type="Proteomes" id="UP001228581"/>
    </source>
</evidence>
<reference evidence="1 2" key="1">
    <citation type="submission" date="2023-05" db="EMBL/GenBank/DDBJ databases">
        <authorList>
            <person name="Zhang X."/>
        </authorList>
    </citation>
    <scope>NUCLEOTIDE SEQUENCE [LARGE SCALE GENOMIC DNA]</scope>
    <source>
        <strain evidence="1 2">DM2B3-1</strain>
    </source>
</reference>
<sequence length="445" mass="50427">MNIAPADDIKSKNIFSHLKSTQKIVSVKFGKKSPQIPDAYLQMIARDSSGKVVSSLTRKVSQAANGNWEELSLNYKAKDSQTLEVSLVNASSKRAVTFDDVALRQIPALVVQENHYDPWGLNLVGIEVQGNPNHEFQFNGKEKQEEFELNWIDYGARMYDAQLGRWSAIDPMAEKYIRYSPYNYTLNNPIRLTDPNGAEVTVAGGLTTYTGIDAQYAFMGLQKRFGNQQDDPKNTYWFSIKNNQQAFLEKEEVNRFVPDDNQRNIPFYVNGRKYTAHSLRTLRGRDDGNDRIGAFTGVQTLSLDDLAYILGHAGYRLADGVGLQEVETYNESVGGVLDYKNTLYRLFENFNRGDLIEIDGVTYNPNEAGNYLWGMALRYWGVLWGPQNLAEGGSLIHGRHDEPWEQSAIIKGKQKAYSKEVNSQSFLKLVLTYRKFFSSSDYSSE</sequence>
<evidence type="ECO:0000313" key="1">
    <source>
        <dbReference type="EMBL" id="MDJ1498788.1"/>
    </source>
</evidence>
<proteinExistence type="predicted"/>
<keyword evidence="2" id="KW-1185">Reference proteome</keyword>
<organism evidence="1 2">
    <name type="scientific">Xanthocytophaga flava</name>
    <dbReference type="NCBI Taxonomy" id="3048013"/>
    <lineage>
        <taxon>Bacteria</taxon>
        <taxon>Pseudomonadati</taxon>
        <taxon>Bacteroidota</taxon>
        <taxon>Cytophagia</taxon>
        <taxon>Cytophagales</taxon>
        <taxon>Rhodocytophagaceae</taxon>
        <taxon>Xanthocytophaga</taxon>
    </lineage>
</organism>
<dbReference type="InterPro" id="IPR050708">
    <property type="entry name" value="T6SS_VgrG/RHS"/>
</dbReference>
<accession>A0ABT7CYH8</accession>
<dbReference type="EMBL" id="JASJOT010000059">
    <property type="protein sequence ID" value="MDJ1498788.1"/>
    <property type="molecule type" value="Genomic_DNA"/>
</dbReference>
<dbReference type="Gene3D" id="2.180.10.10">
    <property type="entry name" value="RHS repeat-associated core"/>
    <property type="match status" value="1"/>
</dbReference>